<dbReference type="Pfam" id="PF00583">
    <property type="entry name" value="Acetyltransf_1"/>
    <property type="match status" value="1"/>
</dbReference>
<dbReference type="OrthoDB" id="8750087at2"/>
<evidence type="ECO:0000313" key="2">
    <source>
        <dbReference type="EMBL" id="AEP09435.1"/>
    </source>
</evidence>
<dbReference type="STRING" id="856793.MICA_1107"/>
<dbReference type="HOGENOM" id="CLU_1089099_0_0_5"/>
<dbReference type="EMBL" id="CP002382">
    <property type="protein sequence ID" value="AEP09435.1"/>
    <property type="molecule type" value="Genomic_DNA"/>
</dbReference>
<sequence length="255" mass="27935">MSVQAFKKVKTPFNDCAVLHEGTMRDGSAYNVIQLDRTHLSDIIALHNKAIQMLSAEEKAFMLPKPASFFVDHFNRNHGNTVLGVLHNGKLVGESIVLNPSIEHPKTGMVDMAPVGAPDSITLIQGVTVLPSYRNNGLMHGMVKAWLNYGVKADKGHALAEVDVNNIASWATFLDHGMEIPSIGVDPSDGTVVYNVHETIPNIEKKRLTQAFNAVAPGCKTCPIHDIETQKSMLDQGYVISGWKKSTKEMILRPV</sequence>
<gene>
    <name evidence="2" type="ordered locus">MICA_1107</name>
</gene>
<dbReference type="GO" id="GO:0016747">
    <property type="term" value="F:acyltransferase activity, transferring groups other than amino-acyl groups"/>
    <property type="evidence" value="ECO:0007669"/>
    <property type="project" value="InterPro"/>
</dbReference>
<feature type="domain" description="N-acetyltransferase" evidence="1">
    <location>
        <begin position="59"/>
        <end position="177"/>
    </location>
</feature>
<dbReference type="InterPro" id="IPR016181">
    <property type="entry name" value="Acyl_CoA_acyltransferase"/>
</dbReference>
<dbReference type="SUPFAM" id="SSF55729">
    <property type="entry name" value="Acyl-CoA N-acyltransferases (Nat)"/>
    <property type="match status" value="1"/>
</dbReference>
<keyword evidence="3" id="KW-1185">Reference proteome</keyword>
<organism evidence="2 3">
    <name type="scientific">Micavibrio aeruginosavorus (strain ARL-13)</name>
    <dbReference type="NCBI Taxonomy" id="856793"/>
    <lineage>
        <taxon>Bacteria</taxon>
        <taxon>Pseudomonadati</taxon>
        <taxon>Bdellovibrionota</taxon>
        <taxon>Bdellovibrionia</taxon>
        <taxon>Bdellovibrionales</taxon>
        <taxon>Pseudobdellovibrionaceae</taxon>
        <taxon>Micavibrio</taxon>
    </lineage>
</organism>
<dbReference type="RefSeq" id="WP_014102658.1">
    <property type="nucleotide sequence ID" value="NC_016026.1"/>
</dbReference>
<name>G2KNA2_MICAA</name>
<dbReference type="Gene3D" id="3.40.630.30">
    <property type="match status" value="1"/>
</dbReference>
<dbReference type="Proteomes" id="UP000009286">
    <property type="component" value="Chromosome"/>
</dbReference>
<reference evidence="2 3" key="1">
    <citation type="journal article" date="2011" name="BMC Genomics">
        <title>Genomic insights into an obligate epibiotic bacterial predator: Micavibrio aeruginosavorus ARL-13.</title>
        <authorList>
            <person name="Wang Z."/>
            <person name="Kadouri D."/>
            <person name="Wu M."/>
        </authorList>
    </citation>
    <scope>NUCLEOTIDE SEQUENCE [LARGE SCALE GENOMIC DNA]</scope>
    <source>
        <strain evidence="2 3">ARL-13</strain>
    </source>
</reference>
<dbReference type="InterPro" id="IPR000182">
    <property type="entry name" value="GNAT_dom"/>
</dbReference>
<dbReference type="AlphaFoldDB" id="G2KNA2"/>
<proteinExistence type="predicted"/>
<dbReference type="eggNOG" id="COG1670">
    <property type="taxonomic scope" value="Bacteria"/>
</dbReference>
<evidence type="ECO:0000313" key="3">
    <source>
        <dbReference type="Proteomes" id="UP000009286"/>
    </source>
</evidence>
<evidence type="ECO:0000259" key="1">
    <source>
        <dbReference type="Pfam" id="PF00583"/>
    </source>
</evidence>
<keyword evidence="2" id="KW-0808">Transferase</keyword>
<accession>G2KNA2</accession>
<dbReference type="KEGG" id="mai:MICA_1107"/>
<protein>
    <submittedName>
        <fullName evidence="2">Acetyltransferase family protein</fullName>
    </submittedName>
</protein>